<dbReference type="GO" id="GO:0005886">
    <property type="term" value="C:plasma membrane"/>
    <property type="evidence" value="ECO:0007669"/>
    <property type="project" value="UniProtKB-SubCell"/>
</dbReference>
<evidence type="ECO:0000256" key="10">
    <source>
        <dbReference type="ARBA" id="ARBA00023027"/>
    </source>
</evidence>
<dbReference type="AlphaFoldDB" id="A0A1I6FSJ1"/>
<evidence type="ECO:0000256" key="1">
    <source>
        <dbReference type="ARBA" id="ARBA00022448"/>
    </source>
</evidence>
<dbReference type="Pfam" id="PF04205">
    <property type="entry name" value="FMN_bind"/>
    <property type="match status" value="1"/>
</dbReference>
<feature type="modified residue" description="FMN phosphoryl threonine" evidence="16">
    <location>
        <position position="233"/>
    </location>
</feature>
<protein>
    <recommendedName>
        <fullName evidence="16 17">Na(+)-translocating NADH-quinone reductase subunit C</fullName>
        <shortName evidence="16 17">Na(+)-NQR subunit C</shortName>
        <shortName evidence="16 17">Na(+)-translocating NQR subunit C</shortName>
        <ecNumber evidence="16 17">7.2.1.1</ecNumber>
    </recommendedName>
    <alternativeName>
        <fullName evidence="16 17">NQR complex subunit C</fullName>
    </alternativeName>
    <alternativeName>
        <fullName evidence="16 17">NQR-1 subunit C</fullName>
    </alternativeName>
</protein>
<dbReference type="EC" id="7.2.1.1" evidence="16 17"/>
<keyword evidence="3" id="KW-0997">Cell inner membrane</keyword>
<proteinExistence type="inferred from homology"/>
<evidence type="ECO:0000313" key="19">
    <source>
        <dbReference type="EMBL" id="SFR32876.1"/>
    </source>
</evidence>
<keyword evidence="10 16" id="KW-0520">NAD</keyword>
<comment type="subunit">
    <text evidence="16 17">Composed of six subunits; NqrA, NqrB, NqrC, NqrD, NqrE and NqrF.</text>
</comment>
<dbReference type="InterPro" id="IPR010204">
    <property type="entry name" value="NqrC"/>
</dbReference>
<keyword evidence="14 16" id="KW-0472">Membrane</keyword>
<accession>A0A1I6FSJ1</accession>
<sequence length="264" mass="27927">MAGTDWNPWRRLLALPNTSRTKTIVVAFLVSAICAVLVSGATVLLRPIQTANRAAEEQARIADLVQRIPGMSALLEQAGGTLSTVVIDLESGRAATDISTETLETALADQANWTALEAGSDLAGLGYRPNYAQIFLLRDGDTILLALLPVAGQGYGGRIDAIVAVNGDMNTIAGIAITQHSETPGLGARIEDRSWQGSFPGTLIRDPSGQIRFNVARSTASTDYQVDGITGATRTGNGITNMMRFWLGPDGYGPLIGAIQRGEF</sequence>
<dbReference type="EMBL" id="FOYO01000001">
    <property type="protein sequence ID" value="SFR32876.1"/>
    <property type="molecule type" value="Genomic_DNA"/>
</dbReference>
<evidence type="ECO:0000256" key="11">
    <source>
        <dbReference type="ARBA" id="ARBA00023053"/>
    </source>
</evidence>
<evidence type="ECO:0000256" key="17">
    <source>
        <dbReference type="PIRNR" id="PIRNR009437"/>
    </source>
</evidence>
<comment type="function">
    <text evidence="16">NQR complex catalyzes the reduction of ubiquinone-1 to ubiquinol by two successive reactions, coupled with the transport of Na(+) ions from the cytoplasm to the periplasm. NqrA to NqrE are probably involved in the second step, the conversion of ubisemiquinone to ubiquinol.</text>
</comment>
<evidence type="ECO:0000256" key="4">
    <source>
        <dbReference type="ARBA" id="ARBA00022553"/>
    </source>
</evidence>
<evidence type="ECO:0000256" key="7">
    <source>
        <dbReference type="ARBA" id="ARBA00022692"/>
    </source>
</evidence>
<dbReference type="STRING" id="670154.SAMN04488002_0219"/>
<keyword evidence="13 16" id="KW-0830">Ubiquinone</keyword>
<dbReference type="SMART" id="SM00900">
    <property type="entry name" value="FMN_bind"/>
    <property type="match status" value="1"/>
</dbReference>
<dbReference type="Proteomes" id="UP000199658">
    <property type="component" value="Unassembled WGS sequence"/>
</dbReference>
<evidence type="ECO:0000256" key="5">
    <source>
        <dbReference type="ARBA" id="ARBA00022630"/>
    </source>
</evidence>
<evidence type="ECO:0000256" key="13">
    <source>
        <dbReference type="ARBA" id="ARBA00023075"/>
    </source>
</evidence>
<dbReference type="PANTHER" id="PTHR37838">
    <property type="entry name" value="NA(+)-TRANSLOCATING NADH-QUINONE REDUCTASE SUBUNIT C"/>
    <property type="match status" value="1"/>
</dbReference>
<comment type="subcellular location">
    <subcellularLocation>
        <location evidence="16">Cell membrane</location>
        <topology evidence="16">Single-pass membrane protein</topology>
    </subcellularLocation>
</comment>
<keyword evidence="6 16" id="KW-0288">FMN</keyword>
<evidence type="ECO:0000256" key="16">
    <source>
        <dbReference type="HAMAP-Rule" id="MF_00427"/>
    </source>
</evidence>
<evidence type="ECO:0000256" key="12">
    <source>
        <dbReference type="ARBA" id="ARBA00023065"/>
    </source>
</evidence>
<dbReference type="GO" id="GO:0010181">
    <property type="term" value="F:FMN binding"/>
    <property type="evidence" value="ECO:0007669"/>
    <property type="project" value="UniProtKB-UniRule"/>
</dbReference>
<keyword evidence="2 16" id="KW-1003">Cell membrane</keyword>
<evidence type="ECO:0000256" key="14">
    <source>
        <dbReference type="ARBA" id="ARBA00023136"/>
    </source>
</evidence>
<comment type="similarity">
    <text evidence="16 17">Belongs to the NqrC family.</text>
</comment>
<evidence type="ECO:0000256" key="6">
    <source>
        <dbReference type="ARBA" id="ARBA00022643"/>
    </source>
</evidence>
<feature type="domain" description="FMN-binding" evidence="18">
    <location>
        <begin position="154"/>
        <end position="250"/>
    </location>
</feature>
<dbReference type="GO" id="GO:0016655">
    <property type="term" value="F:oxidoreductase activity, acting on NAD(P)H, quinone or similar compound as acceptor"/>
    <property type="evidence" value="ECO:0007669"/>
    <property type="project" value="UniProtKB-UniRule"/>
</dbReference>
<organism evidence="19 20">
    <name type="scientific">Litoreibacter janthinus</name>
    <dbReference type="NCBI Taxonomy" id="670154"/>
    <lineage>
        <taxon>Bacteria</taxon>
        <taxon>Pseudomonadati</taxon>
        <taxon>Pseudomonadota</taxon>
        <taxon>Alphaproteobacteria</taxon>
        <taxon>Rhodobacterales</taxon>
        <taxon>Roseobacteraceae</taxon>
        <taxon>Litoreibacter</taxon>
    </lineage>
</organism>
<dbReference type="HAMAP" id="MF_00427">
    <property type="entry name" value="NqrC"/>
    <property type="match status" value="1"/>
</dbReference>
<evidence type="ECO:0000256" key="2">
    <source>
        <dbReference type="ARBA" id="ARBA00022475"/>
    </source>
</evidence>
<dbReference type="InterPro" id="IPR007329">
    <property type="entry name" value="FMN-bd"/>
</dbReference>
<dbReference type="GO" id="GO:0006814">
    <property type="term" value="P:sodium ion transport"/>
    <property type="evidence" value="ECO:0007669"/>
    <property type="project" value="UniProtKB-UniRule"/>
</dbReference>
<keyword evidence="9 16" id="KW-1133">Transmembrane helix</keyword>
<keyword evidence="4 16" id="KW-0597">Phosphoprotein</keyword>
<keyword evidence="15 16" id="KW-0739">Sodium transport</keyword>
<keyword evidence="8 16" id="KW-1278">Translocase</keyword>
<evidence type="ECO:0000256" key="8">
    <source>
        <dbReference type="ARBA" id="ARBA00022967"/>
    </source>
</evidence>
<evidence type="ECO:0000256" key="9">
    <source>
        <dbReference type="ARBA" id="ARBA00022989"/>
    </source>
</evidence>
<keyword evidence="20" id="KW-1185">Reference proteome</keyword>
<keyword evidence="11 16" id="KW-0915">Sodium</keyword>
<evidence type="ECO:0000256" key="15">
    <source>
        <dbReference type="ARBA" id="ARBA00023201"/>
    </source>
</evidence>
<dbReference type="OrthoDB" id="9786835at2"/>
<reference evidence="20" key="1">
    <citation type="submission" date="2016-10" db="EMBL/GenBank/DDBJ databases">
        <authorList>
            <person name="Varghese N."/>
            <person name="Submissions S."/>
        </authorList>
    </citation>
    <scope>NUCLEOTIDE SEQUENCE [LARGE SCALE GENOMIC DNA]</scope>
    <source>
        <strain evidence="20">DSM 26921</strain>
    </source>
</reference>
<keyword evidence="7 16" id="KW-0812">Transmembrane</keyword>
<keyword evidence="1 16" id="KW-0813">Transport</keyword>
<name>A0A1I6FSJ1_9RHOB</name>
<evidence type="ECO:0000256" key="3">
    <source>
        <dbReference type="ARBA" id="ARBA00022519"/>
    </source>
</evidence>
<dbReference type="PANTHER" id="PTHR37838:SF1">
    <property type="entry name" value="NA(+)-TRANSLOCATING NADH-QUINONE REDUCTASE SUBUNIT C"/>
    <property type="match status" value="1"/>
</dbReference>
<dbReference type="PIRSF" id="PIRSF009437">
    <property type="entry name" value="NQR-1_subunit_C"/>
    <property type="match status" value="1"/>
</dbReference>
<evidence type="ECO:0000313" key="20">
    <source>
        <dbReference type="Proteomes" id="UP000199658"/>
    </source>
</evidence>
<comment type="catalytic activity">
    <reaction evidence="16 17">
        <text>a ubiquinone + n Na(+)(in) + NADH + H(+) = a ubiquinol + n Na(+)(out) + NAD(+)</text>
        <dbReference type="Rhea" id="RHEA:47748"/>
        <dbReference type="Rhea" id="RHEA-COMP:9565"/>
        <dbReference type="Rhea" id="RHEA-COMP:9566"/>
        <dbReference type="ChEBI" id="CHEBI:15378"/>
        <dbReference type="ChEBI" id="CHEBI:16389"/>
        <dbReference type="ChEBI" id="CHEBI:17976"/>
        <dbReference type="ChEBI" id="CHEBI:29101"/>
        <dbReference type="ChEBI" id="CHEBI:57540"/>
        <dbReference type="ChEBI" id="CHEBI:57945"/>
        <dbReference type="EC" id="7.2.1.1"/>
    </reaction>
</comment>
<comment type="caution">
    <text evidence="16">Lacks conserved residue(s) required for the propagation of feature annotation.</text>
</comment>
<dbReference type="RefSeq" id="WP_090211370.1">
    <property type="nucleotide sequence ID" value="NZ_FOYO01000001.1"/>
</dbReference>
<comment type="cofactor">
    <cofactor evidence="16 17">
        <name>FMN</name>
        <dbReference type="ChEBI" id="CHEBI:58210"/>
    </cofactor>
</comment>
<gene>
    <name evidence="16" type="primary">nqrC</name>
    <name evidence="19" type="ORF">SAMN04488002_0219</name>
</gene>
<evidence type="ECO:0000259" key="18">
    <source>
        <dbReference type="SMART" id="SM00900"/>
    </source>
</evidence>
<keyword evidence="5 16" id="KW-0285">Flavoprotein</keyword>
<feature type="transmembrane region" description="Helical" evidence="16">
    <location>
        <begin position="24"/>
        <end position="45"/>
    </location>
</feature>
<keyword evidence="12 16" id="KW-0406">Ion transport</keyword>